<accession>A0ABD2W6Q5</accession>
<evidence type="ECO:0000256" key="1">
    <source>
        <dbReference type="SAM" id="MobiDB-lite"/>
    </source>
</evidence>
<feature type="region of interest" description="Disordered" evidence="1">
    <location>
        <begin position="208"/>
        <end position="231"/>
    </location>
</feature>
<name>A0ABD2W6Q5_9HYME</name>
<dbReference type="Proteomes" id="UP001627154">
    <property type="component" value="Unassembled WGS sequence"/>
</dbReference>
<gene>
    <name evidence="2" type="ORF">TKK_016183</name>
</gene>
<protein>
    <submittedName>
        <fullName evidence="2">Uncharacterized protein</fullName>
    </submittedName>
</protein>
<sequence>MPITRLTPKYFAAKPNGIHLLNLVSYLDEIDANDSVVYKHKTLLKILRKGMKKFVKSHPELREVDIFKQTLVKFTINGLRSTPLYEINMGILVMCAIERLLYPNESCEFYTNVYKCSQNSAARYYRILCDLPENAIVDSVTAKSARSFFKTDTFTHERANVEILRTYVSTLELDEEAMRSIRSLSIHAIQGDAVDEIPLPPKNILPMESDDASTSTEGASGSNVIEPGNSTDDSQQVLNAVAAAVPLIIPLAPVYSENHGFTRKYFLGQVILACLHENSGIF</sequence>
<comment type="caution">
    <text evidence="2">The sequence shown here is derived from an EMBL/GenBank/DDBJ whole genome shotgun (WGS) entry which is preliminary data.</text>
</comment>
<dbReference type="EMBL" id="JBJJXI010000128">
    <property type="protein sequence ID" value="KAL3388754.1"/>
    <property type="molecule type" value="Genomic_DNA"/>
</dbReference>
<proteinExistence type="predicted"/>
<dbReference type="AlphaFoldDB" id="A0ABD2W6Q5"/>
<keyword evidence="3" id="KW-1185">Reference proteome</keyword>
<feature type="compositionally biased region" description="Polar residues" evidence="1">
    <location>
        <begin position="212"/>
        <end position="231"/>
    </location>
</feature>
<reference evidence="2 3" key="1">
    <citation type="journal article" date="2024" name="bioRxiv">
        <title>A reference genome for Trichogramma kaykai: A tiny desert-dwelling parasitoid wasp with competing sex-ratio distorters.</title>
        <authorList>
            <person name="Culotta J."/>
            <person name="Lindsey A.R."/>
        </authorList>
    </citation>
    <scope>NUCLEOTIDE SEQUENCE [LARGE SCALE GENOMIC DNA]</scope>
    <source>
        <strain evidence="2 3">KSX58</strain>
    </source>
</reference>
<evidence type="ECO:0000313" key="3">
    <source>
        <dbReference type="Proteomes" id="UP001627154"/>
    </source>
</evidence>
<organism evidence="2 3">
    <name type="scientific">Trichogramma kaykai</name>
    <dbReference type="NCBI Taxonomy" id="54128"/>
    <lineage>
        <taxon>Eukaryota</taxon>
        <taxon>Metazoa</taxon>
        <taxon>Ecdysozoa</taxon>
        <taxon>Arthropoda</taxon>
        <taxon>Hexapoda</taxon>
        <taxon>Insecta</taxon>
        <taxon>Pterygota</taxon>
        <taxon>Neoptera</taxon>
        <taxon>Endopterygota</taxon>
        <taxon>Hymenoptera</taxon>
        <taxon>Apocrita</taxon>
        <taxon>Proctotrupomorpha</taxon>
        <taxon>Chalcidoidea</taxon>
        <taxon>Trichogrammatidae</taxon>
        <taxon>Trichogramma</taxon>
    </lineage>
</organism>
<evidence type="ECO:0000313" key="2">
    <source>
        <dbReference type="EMBL" id="KAL3388754.1"/>
    </source>
</evidence>